<dbReference type="Proteomes" id="UP000184147">
    <property type="component" value="Unassembled WGS sequence"/>
</dbReference>
<sequence length="169" mass="19370">MATTLYIPQKKTKLWISLLGAICFVSMGFFILSKPQSKDSWAPIFGWGSILFFGLTGVLSIIKLLDTRPALIINDKGIWDNTTFMQVGLISWHSITKITHQKVVNNHFIFIYTKDPEVYLNKVSGISLRILRKNQQGFGTPFTINGNGVRYNITQLHQLLESEWEKHRK</sequence>
<accession>A0A1M5BWZ4</accession>
<gene>
    <name evidence="2" type="ORF">SAMN05444377_1103</name>
</gene>
<keyword evidence="3" id="KW-1185">Reference proteome</keyword>
<protein>
    <recommendedName>
        <fullName evidence="4">PH domain-containing protein</fullName>
    </recommendedName>
</protein>
<dbReference type="EMBL" id="FQVQ01000010">
    <property type="protein sequence ID" value="SHF47133.1"/>
    <property type="molecule type" value="Genomic_DNA"/>
</dbReference>
<dbReference type="OrthoDB" id="6028159at2"/>
<dbReference type="InterPro" id="IPR048136">
    <property type="entry name" value="STM3941-like"/>
</dbReference>
<keyword evidence="1" id="KW-0472">Membrane</keyword>
<feature type="transmembrane region" description="Helical" evidence="1">
    <location>
        <begin position="12"/>
        <end position="32"/>
    </location>
</feature>
<evidence type="ECO:0000256" key="1">
    <source>
        <dbReference type="SAM" id="Phobius"/>
    </source>
</evidence>
<keyword evidence="1" id="KW-0812">Transmembrane</keyword>
<dbReference type="STRING" id="1124188.SAMN05444377_1103"/>
<keyword evidence="1" id="KW-1133">Transmembrane helix</keyword>
<dbReference type="RefSeq" id="WP_073363515.1">
    <property type="nucleotide sequence ID" value="NZ_FQVQ01000010.1"/>
</dbReference>
<dbReference type="AlphaFoldDB" id="A0A1M5BWZ4"/>
<dbReference type="NCBIfam" id="NF041635">
    <property type="entry name" value="STM3941_fam"/>
    <property type="match status" value="1"/>
</dbReference>
<reference evidence="2 3" key="1">
    <citation type="submission" date="2016-11" db="EMBL/GenBank/DDBJ databases">
        <authorList>
            <person name="Jaros S."/>
            <person name="Januszkiewicz K."/>
            <person name="Wedrychowicz H."/>
        </authorList>
    </citation>
    <scope>NUCLEOTIDE SEQUENCE [LARGE SCALE GENOMIC DNA]</scope>
    <source>
        <strain evidence="2 3">DSM 25660</strain>
    </source>
</reference>
<proteinExistence type="predicted"/>
<evidence type="ECO:0000313" key="3">
    <source>
        <dbReference type="Proteomes" id="UP000184147"/>
    </source>
</evidence>
<name>A0A1M5BWZ4_9FLAO</name>
<feature type="transmembrane region" description="Helical" evidence="1">
    <location>
        <begin position="44"/>
        <end position="65"/>
    </location>
</feature>
<organism evidence="2 3">
    <name type="scientific">Flavobacterium fontis</name>
    <dbReference type="NCBI Taxonomy" id="1124188"/>
    <lineage>
        <taxon>Bacteria</taxon>
        <taxon>Pseudomonadati</taxon>
        <taxon>Bacteroidota</taxon>
        <taxon>Flavobacteriia</taxon>
        <taxon>Flavobacteriales</taxon>
        <taxon>Flavobacteriaceae</taxon>
        <taxon>Flavobacterium</taxon>
    </lineage>
</organism>
<evidence type="ECO:0008006" key="4">
    <source>
        <dbReference type="Google" id="ProtNLM"/>
    </source>
</evidence>
<evidence type="ECO:0000313" key="2">
    <source>
        <dbReference type="EMBL" id="SHF47133.1"/>
    </source>
</evidence>